<comment type="caution">
    <text evidence="1">The sequence shown here is derived from an EMBL/GenBank/DDBJ whole genome shotgun (WGS) entry which is preliminary data.</text>
</comment>
<evidence type="ECO:0000313" key="1">
    <source>
        <dbReference type="EMBL" id="MCG7323838.1"/>
    </source>
</evidence>
<proteinExistence type="predicted"/>
<organism evidence="1 2">
    <name type="scientific">Arsenicicoccus bolidensis</name>
    <dbReference type="NCBI Taxonomy" id="229480"/>
    <lineage>
        <taxon>Bacteria</taxon>
        <taxon>Bacillati</taxon>
        <taxon>Actinomycetota</taxon>
        <taxon>Actinomycetes</taxon>
        <taxon>Micrococcales</taxon>
        <taxon>Intrasporangiaceae</taxon>
        <taxon>Arsenicicoccus</taxon>
    </lineage>
</organism>
<dbReference type="EMBL" id="JAKRCV010000141">
    <property type="protein sequence ID" value="MCG7323838.1"/>
    <property type="molecule type" value="Genomic_DNA"/>
</dbReference>
<reference evidence="1 2" key="1">
    <citation type="submission" date="2022-02" db="EMBL/GenBank/DDBJ databases">
        <title>Uncovering new skin microbiome diversity through culturing and metagenomics.</title>
        <authorList>
            <person name="Conlan S."/>
            <person name="Deming C."/>
            <person name="Nisc Comparative Sequencing Program N."/>
            <person name="Segre J.A."/>
        </authorList>
    </citation>
    <scope>NUCLEOTIDE SEQUENCE [LARGE SCALE GENOMIC DNA]</scope>
    <source>
        <strain evidence="1 2">ACRQZ</strain>
    </source>
</reference>
<dbReference type="InterPro" id="IPR029068">
    <property type="entry name" value="Glyas_Bleomycin-R_OHBP_Dase"/>
</dbReference>
<protein>
    <submittedName>
        <fullName evidence="1">Glyoxalase</fullName>
    </submittedName>
</protein>
<dbReference type="Gene3D" id="3.10.180.10">
    <property type="entry name" value="2,3-Dihydroxybiphenyl 1,2-Dioxygenase, domain 1"/>
    <property type="match status" value="1"/>
</dbReference>
<feature type="non-terminal residue" evidence="1">
    <location>
        <position position="59"/>
    </location>
</feature>
<gene>
    <name evidence="1" type="ORF">MHL29_18440</name>
</gene>
<accession>A0ABS9Q7I2</accession>
<evidence type="ECO:0000313" key="2">
    <source>
        <dbReference type="Proteomes" id="UP001521931"/>
    </source>
</evidence>
<name>A0ABS9Q7I2_9MICO</name>
<dbReference type="Proteomes" id="UP001521931">
    <property type="component" value="Unassembled WGS sequence"/>
</dbReference>
<sequence length="59" mass="6899">MLTELGYQPFQEWPGGRSWRLDSTYIVIEQSPDMLVKPHNRKRPGLNHLAFHAGDHDRV</sequence>
<keyword evidence="2" id="KW-1185">Reference proteome</keyword>